<feature type="domain" description="SMEK" evidence="2">
    <location>
        <begin position="9"/>
        <end position="147"/>
    </location>
</feature>
<comment type="caution">
    <text evidence="3">The sequence shown here is derived from an EMBL/GenBank/DDBJ whole genome shotgun (WGS) entry which is preliminary data.</text>
</comment>
<dbReference type="Proteomes" id="UP000774130">
    <property type="component" value="Unassembled WGS sequence"/>
</dbReference>
<evidence type="ECO:0000313" key="4">
    <source>
        <dbReference type="Proteomes" id="UP000774130"/>
    </source>
</evidence>
<feature type="domain" description="ABC-three component systems C-terminal" evidence="1">
    <location>
        <begin position="177"/>
        <end position="317"/>
    </location>
</feature>
<keyword evidence="4" id="KW-1185">Reference proteome</keyword>
<dbReference type="InterPro" id="IPR046919">
    <property type="entry name" value="ABC-3C_CTD10"/>
</dbReference>
<protein>
    <submittedName>
        <fullName evidence="3">SMEK domain-containing protein</fullName>
    </submittedName>
</protein>
<dbReference type="RefSeq" id="WP_218324657.1">
    <property type="nucleotide sequence ID" value="NZ_JAHUZB010000001.1"/>
</dbReference>
<evidence type="ECO:0000259" key="2">
    <source>
        <dbReference type="Pfam" id="PF21941"/>
    </source>
</evidence>
<gene>
    <name evidence="3" type="ORF">KUA55_02850</name>
</gene>
<reference evidence="3 4" key="1">
    <citation type="submission" date="2021-06" db="EMBL/GenBank/DDBJ databases">
        <title>Enterococcus alishanensis sp. nov., a novel lactic acid bacterium isolated from fresh coffee beans.</title>
        <authorList>
            <person name="Chen Y.-S."/>
        </authorList>
    </citation>
    <scope>NUCLEOTIDE SEQUENCE [LARGE SCALE GENOMIC DNA]</scope>
    <source>
        <strain evidence="3 4">ALS3</strain>
    </source>
</reference>
<dbReference type="InterPro" id="IPR047740">
    <property type="entry name" value="SMEK_dom"/>
</dbReference>
<evidence type="ECO:0000313" key="3">
    <source>
        <dbReference type="EMBL" id="MBV7389602.1"/>
    </source>
</evidence>
<dbReference type="NCBIfam" id="NF033859">
    <property type="entry name" value="SMEK_N"/>
    <property type="match status" value="1"/>
</dbReference>
<dbReference type="EMBL" id="JAHUZB010000001">
    <property type="protein sequence ID" value="MBV7389602.1"/>
    <property type="molecule type" value="Genomic_DNA"/>
</dbReference>
<sequence length="327" mass="37753">MNRKFYYDYISEKIDLLSLRIKRNGKLNLLDLNVHSEVFFCGFLNGLFGYSLSTANDLTANAEAIDLVDDENHIVIQVTSTRTKNKINATLEKQTTKEYAEKQYNLKFLFMVGEVKNLKKQEFENIHKIDFTPDLDLLDTVFLLRTIYSSKIDVLVYLHDFVRKELGESPSVIKITSNLASVLNILAEKDLSRPDTSFQLNEYNIDNKIAFNDLGAIKDSTINDKKKYYGTLDRIYKEFDRQGTNKTLSVFSKLSSFYEEELLNEESSNVEKFFSIISSTTDYIKNSANYVAIPDDELELCARIIVVDAFIRCKIFKNPEDYTHVIT</sequence>
<name>A0ABS6T9L9_9ENTE</name>
<proteinExistence type="predicted"/>
<accession>A0ABS6T9L9</accession>
<dbReference type="Pfam" id="PF20275">
    <property type="entry name" value="CTD10"/>
    <property type="match status" value="1"/>
</dbReference>
<evidence type="ECO:0000259" key="1">
    <source>
        <dbReference type="Pfam" id="PF20275"/>
    </source>
</evidence>
<dbReference type="Pfam" id="PF21941">
    <property type="entry name" value="SMEK_N"/>
    <property type="match status" value="1"/>
</dbReference>
<organism evidence="3 4">
    <name type="scientific">Enterococcus alishanensis</name>
    <dbReference type="NCBI Taxonomy" id="1303817"/>
    <lineage>
        <taxon>Bacteria</taxon>
        <taxon>Bacillati</taxon>
        <taxon>Bacillota</taxon>
        <taxon>Bacilli</taxon>
        <taxon>Lactobacillales</taxon>
        <taxon>Enterococcaceae</taxon>
        <taxon>Enterococcus</taxon>
    </lineage>
</organism>